<protein>
    <submittedName>
        <fullName evidence="5">AraC family transcriptional regulator</fullName>
    </submittedName>
</protein>
<dbReference type="InterPro" id="IPR018060">
    <property type="entry name" value="HTH_AraC"/>
</dbReference>
<dbReference type="SMART" id="SM00342">
    <property type="entry name" value="HTH_ARAC"/>
    <property type="match status" value="1"/>
</dbReference>
<accession>A0ABQ5UN51</accession>
<dbReference type="InterPro" id="IPR018062">
    <property type="entry name" value="HTH_AraC-typ_CS"/>
</dbReference>
<evidence type="ECO:0000313" key="6">
    <source>
        <dbReference type="Proteomes" id="UP001161405"/>
    </source>
</evidence>
<comment type="caution">
    <text evidence="5">The sequence shown here is derived from an EMBL/GenBank/DDBJ whole genome shotgun (WGS) entry which is preliminary data.</text>
</comment>
<sequence>MFRSSDLDCAREMVARKYCAHKLDILPGTSQLDVVHNHVATDDLSFNYMRYGGKVEIKPGELEEFYLIQIPLRGRAQVKNGHQIVDSSPEFATILNPDLKTEMVWHADCEMLLVQIDAQRVKAEAEQFLGRQLKSPIRFEPTIRMKAKQLETWRQRLRHMFQDADRDVMPTSGSEMILELLQAAPSNIQCFFDARPTELANNQMKRAMEIIKSQFDLDLTLDDIARAAGASPRALQYSFKKAYNLTPMQMLRLERLRWARHLLLAPGPNQTVTQIALDLGFQHLGRFAQEYREAFGETPNQTLSTSKRQFD</sequence>
<dbReference type="Proteomes" id="UP001161405">
    <property type="component" value="Unassembled WGS sequence"/>
</dbReference>
<name>A0ABQ5UN51_9HYPH</name>
<evidence type="ECO:0000256" key="1">
    <source>
        <dbReference type="ARBA" id="ARBA00023015"/>
    </source>
</evidence>
<dbReference type="PROSITE" id="PS01124">
    <property type="entry name" value="HTH_ARAC_FAMILY_2"/>
    <property type="match status" value="1"/>
</dbReference>
<organism evidence="5 6">
    <name type="scientific">Maritalea porphyrae</name>
    <dbReference type="NCBI Taxonomy" id="880732"/>
    <lineage>
        <taxon>Bacteria</taxon>
        <taxon>Pseudomonadati</taxon>
        <taxon>Pseudomonadota</taxon>
        <taxon>Alphaproteobacteria</taxon>
        <taxon>Hyphomicrobiales</taxon>
        <taxon>Devosiaceae</taxon>
        <taxon>Maritalea</taxon>
    </lineage>
</organism>
<dbReference type="SUPFAM" id="SSF46689">
    <property type="entry name" value="Homeodomain-like"/>
    <property type="match status" value="2"/>
</dbReference>
<evidence type="ECO:0000256" key="2">
    <source>
        <dbReference type="ARBA" id="ARBA00023125"/>
    </source>
</evidence>
<gene>
    <name evidence="5" type="primary">eutR</name>
    <name evidence="5" type="ORF">GCM10007879_02470</name>
</gene>
<keyword evidence="3" id="KW-0804">Transcription</keyword>
<proteinExistence type="predicted"/>
<dbReference type="PANTHER" id="PTHR46796">
    <property type="entry name" value="HTH-TYPE TRANSCRIPTIONAL ACTIVATOR RHAS-RELATED"/>
    <property type="match status" value="1"/>
</dbReference>
<dbReference type="Pfam" id="PF12833">
    <property type="entry name" value="HTH_18"/>
    <property type="match status" value="1"/>
</dbReference>
<dbReference type="InterPro" id="IPR035418">
    <property type="entry name" value="AraC-bd_2"/>
</dbReference>
<dbReference type="EMBL" id="BSNI01000001">
    <property type="protein sequence ID" value="GLQ15998.1"/>
    <property type="molecule type" value="Genomic_DNA"/>
</dbReference>
<feature type="domain" description="HTH araC/xylS-type" evidence="4">
    <location>
        <begin position="205"/>
        <end position="305"/>
    </location>
</feature>
<dbReference type="PROSITE" id="PS00041">
    <property type="entry name" value="HTH_ARAC_FAMILY_1"/>
    <property type="match status" value="1"/>
</dbReference>
<reference evidence="5" key="1">
    <citation type="journal article" date="2014" name="Int. J. Syst. Evol. Microbiol.">
        <title>Complete genome of a new Firmicutes species belonging to the dominant human colonic microbiota ('Ruminococcus bicirculans') reveals two chromosomes and a selective capacity to utilize plant glucans.</title>
        <authorList>
            <consortium name="NISC Comparative Sequencing Program"/>
            <person name="Wegmann U."/>
            <person name="Louis P."/>
            <person name="Goesmann A."/>
            <person name="Henrissat B."/>
            <person name="Duncan S.H."/>
            <person name="Flint H.J."/>
        </authorList>
    </citation>
    <scope>NUCLEOTIDE SEQUENCE</scope>
    <source>
        <strain evidence="5">NBRC 107169</strain>
    </source>
</reference>
<evidence type="ECO:0000256" key="3">
    <source>
        <dbReference type="ARBA" id="ARBA00023163"/>
    </source>
</evidence>
<dbReference type="Gene3D" id="1.10.10.60">
    <property type="entry name" value="Homeodomain-like"/>
    <property type="match status" value="1"/>
</dbReference>
<keyword evidence="1" id="KW-0805">Transcription regulation</keyword>
<evidence type="ECO:0000313" key="5">
    <source>
        <dbReference type="EMBL" id="GLQ15998.1"/>
    </source>
</evidence>
<reference evidence="5" key="2">
    <citation type="submission" date="2023-01" db="EMBL/GenBank/DDBJ databases">
        <title>Draft genome sequence of Maritalea porphyrae strain NBRC 107169.</title>
        <authorList>
            <person name="Sun Q."/>
            <person name="Mori K."/>
        </authorList>
    </citation>
    <scope>NUCLEOTIDE SEQUENCE</scope>
    <source>
        <strain evidence="5">NBRC 107169</strain>
    </source>
</reference>
<dbReference type="InterPro" id="IPR050204">
    <property type="entry name" value="AraC_XylS_family_regulators"/>
</dbReference>
<keyword evidence="2" id="KW-0238">DNA-binding</keyword>
<evidence type="ECO:0000259" key="4">
    <source>
        <dbReference type="PROSITE" id="PS01124"/>
    </source>
</evidence>
<keyword evidence="6" id="KW-1185">Reference proteome</keyword>
<dbReference type="InterPro" id="IPR009057">
    <property type="entry name" value="Homeodomain-like_sf"/>
</dbReference>
<dbReference type="Pfam" id="PF14525">
    <property type="entry name" value="AraC_binding_2"/>
    <property type="match status" value="1"/>
</dbReference>